<gene>
    <name evidence="3" type="ORF">B7R77_03040</name>
</gene>
<reference evidence="3 4" key="1">
    <citation type="submission" date="2017-04" db="EMBL/GenBank/DDBJ databases">
        <title>Genome Announcement: Closed genomes of Ralstonia solanacearum strains K60, UW551, and UW700.</title>
        <authorList>
            <person name="Hayes M."/>
            <person name="Macintyre A.M."/>
            <person name="Allen C."/>
        </authorList>
    </citation>
    <scope>NUCLEOTIDE SEQUENCE [LARGE SCALE GENOMIC DNA]</scope>
    <source>
        <strain evidence="3 4">UW25</strain>
    </source>
</reference>
<organism evidence="3 4">
    <name type="scientific">Ralstonia solanacearum K60</name>
    <dbReference type="NCBI Taxonomy" id="1091042"/>
    <lineage>
        <taxon>Bacteria</taxon>
        <taxon>Pseudomonadati</taxon>
        <taxon>Pseudomonadota</taxon>
        <taxon>Betaproteobacteria</taxon>
        <taxon>Burkholderiales</taxon>
        <taxon>Burkholderiaceae</taxon>
        <taxon>Ralstonia</taxon>
        <taxon>Ralstonia solanacearum species complex</taxon>
    </lineage>
</organism>
<evidence type="ECO:0000256" key="2">
    <source>
        <dbReference type="SAM" id="MobiDB-lite"/>
    </source>
</evidence>
<sequence length="399" mass="41969">MAASFDTGGMSKDLLHIFKPGTHTSMEGAALSFTESDLAASAAAYDPAVHEAPICVGHPEHNLPAYGWIKGLVAQPDGLYAEEQQVDPAFAELRQAGRFKKISASFYAPDSPSNPKPGVWYLRHVAFLGAQPPAVKGLRSAQFSDGAQGVVTVDFADWDGLTNAGLWRRMRDWVIGRFGLDEADKVIPDYQIAALEEATRREDMDDGLGIPPSFSEPTTPTQENPMSQPDQAAVLAAEKAAREKAEAELREVNAKLAEFAEQAARSAAATRQADAISFAETHVKAGRLLPAERNTVVALLTAGQQGTEASFGEGDGAVKGDTSALLKKLIEGLPVRVTFGEAAPATNIDPVPPAAGVSLPAGANVDPERLALHAKAVAYSEANGVDYATAASIVSNQGA</sequence>
<feature type="region of interest" description="Disordered" evidence="2">
    <location>
        <begin position="201"/>
        <end position="230"/>
    </location>
</feature>
<dbReference type="AlphaFoldDB" id="A0AAP7ZKL6"/>
<dbReference type="Proteomes" id="UP000216164">
    <property type="component" value="Unassembled WGS sequence"/>
</dbReference>
<evidence type="ECO:0000256" key="1">
    <source>
        <dbReference type="SAM" id="Coils"/>
    </source>
</evidence>
<dbReference type="EMBL" id="NCTK01000001">
    <property type="protein sequence ID" value="OYQ12330.1"/>
    <property type="molecule type" value="Genomic_DNA"/>
</dbReference>
<feature type="compositionally biased region" description="Polar residues" evidence="2">
    <location>
        <begin position="215"/>
        <end position="230"/>
    </location>
</feature>
<protein>
    <recommendedName>
        <fullName evidence="5">Peptidase</fullName>
    </recommendedName>
</protein>
<evidence type="ECO:0000313" key="4">
    <source>
        <dbReference type="Proteomes" id="UP000216164"/>
    </source>
</evidence>
<comment type="caution">
    <text evidence="3">The sequence shown here is derived from an EMBL/GenBank/DDBJ whole genome shotgun (WGS) entry which is preliminary data.</text>
</comment>
<accession>A0AAP7ZKL6</accession>
<evidence type="ECO:0000313" key="3">
    <source>
        <dbReference type="EMBL" id="OYQ12330.1"/>
    </source>
</evidence>
<proteinExistence type="predicted"/>
<keyword evidence="1" id="KW-0175">Coiled coil</keyword>
<evidence type="ECO:0008006" key="5">
    <source>
        <dbReference type="Google" id="ProtNLM"/>
    </source>
</evidence>
<feature type="coiled-coil region" evidence="1">
    <location>
        <begin position="235"/>
        <end position="262"/>
    </location>
</feature>
<name>A0AAP7ZKL6_RALSL</name>